<dbReference type="Ensembl" id="ENSSANT00000084435.1">
    <property type="protein sequence ID" value="ENSSANP00000079447.1"/>
    <property type="gene ID" value="ENSSANG00000039541.1"/>
</dbReference>
<evidence type="ECO:0000256" key="1">
    <source>
        <dbReference type="ARBA" id="ARBA00004370"/>
    </source>
</evidence>
<evidence type="ECO:0000256" key="3">
    <source>
        <dbReference type="ARBA" id="ARBA00022729"/>
    </source>
</evidence>
<dbReference type="GO" id="GO:0016020">
    <property type="term" value="C:membrane"/>
    <property type="evidence" value="ECO:0007669"/>
    <property type="project" value="UniProtKB-SubCell"/>
</dbReference>
<protein>
    <recommendedName>
        <fullName evidence="9">Mesothelin a</fullName>
    </recommendedName>
</protein>
<evidence type="ECO:0000256" key="5">
    <source>
        <dbReference type="ARBA" id="ARBA00023136"/>
    </source>
</evidence>
<keyword evidence="8" id="KW-1185">Reference proteome</keyword>
<comment type="similarity">
    <text evidence="2">Belongs to the mesothelin family.</text>
</comment>
<proteinExistence type="inferred from homology"/>
<evidence type="ECO:0000256" key="6">
    <source>
        <dbReference type="ARBA" id="ARBA00023180"/>
    </source>
</evidence>
<keyword evidence="6" id="KW-0325">Glycoprotein</keyword>
<evidence type="ECO:0000256" key="2">
    <source>
        <dbReference type="ARBA" id="ARBA00011016"/>
    </source>
</evidence>
<evidence type="ECO:0000313" key="7">
    <source>
        <dbReference type="Ensembl" id="ENSSANP00000079447.1"/>
    </source>
</evidence>
<dbReference type="PANTHER" id="PTHR23412:SF6">
    <property type="entry name" value="MESOTHELIN"/>
    <property type="match status" value="1"/>
</dbReference>
<keyword evidence="5" id="KW-0472">Membrane</keyword>
<reference evidence="7" key="1">
    <citation type="submission" date="2025-08" db="UniProtKB">
        <authorList>
            <consortium name="Ensembl"/>
        </authorList>
    </citation>
    <scope>IDENTIFICATION</scope>
</reference>
<dbReference type="AlphaFoldDB" id="A0A671R7X5"/>
<dbReference type="InterPro" id="IPR026664">
    <property type="entry name" value="Stereocilin-rel"/>
</dbReference>
<dbReference type="GO" id="GO:0009986">
    <property type="term" value="C:cell surface"/>
    <property type="evidence" value="ECO:0007669"/>
    <property type="project" value="TreeGrafter"/>
</dbReference>
<reference evidence="7" key="2">
    <citation type="submission" date="2025-09" db="UniProtKB">
        <authorList>
            <consortium name="Ensembl"/>
        </authorList>
    </citation>
    <scope>IDENTIFICATION</scope>
</reference>
<sequence>SAQLRLVTSLSVSLQIIAVNSSSDAVITNVPDLMATEIPRIFLLDVPQSSAAVQTVNRKKWKQEQVCFSFDHVNLCVCVCVCSMSFQVLQGFTCSRIQSFSTSKVLSLIRGCRRRANQMLVLQESQLTCMHHYIKSADLSAFSQYPAEVLVYYNLLVFMLLWSVFQGISGVSISRDQLDVLGSMSCFLSGEYIQSSDPYVLEKLKPCVDLSAEQISALESVLLGGNTSYGPSDSWNRATLESLDLLPLYLTANIWSKFTQVRLCCTIFLWKLLIMCFLSSPVETVCTAGQTLQAQVYSDMFPFAYDVPQFNACLSVQTLKDNLEAVTDRVYDRSYQRIILDKLNQAYPGGLSDQVLQVLGSTSRVATPDDVRKWNVTKIDTLSKYLSVNGNALGTNELNALGGTNLCALNTSVLNNIRATTVTHTSVELFLCCSVLQLIVCSASCEGRLLILITLLCVCV</sequence>
<evidence type="ECO:0000256" key="4">
    <source>
        <dbReference type="ARBA" id="ARBA00022889"/>
    </source>
</evidence>
<organism evidence="7 8">
    <name type="scientific">Sinocyclocheilus anshuiensis</name>
    <dbReference type="NCBI Taxonomy" id="1608454"/>
    <lineage>
        <taxon>Eukaryota</taxon>
        <taxon>Metazoa</taxon>
        <taxon>Chordata</taxon>
        <taxon>Craniata</taxon>
        <taxon>Vertebrata</taxon>
        <taxon>Euteleostomi</taxon>
        <taxon>Actinopterygii</taxon>
        <taxon>Neopterygii</taxon>
        <taxon>Teleostei</taxon>
        <taxon>Ostariophysi</taxon>
        <taxon>Cypriniformes</taxon>
        <taxon>Cyprinidae</taxon>
        <taxon>Cyprininae</taxon>
        <taxon>Sinocyclocheilus</taxon>
    </lineage>
</organism>
<dbReference type="GO" id="GO:0007160">
    <property type="term" value="P:cell-matrix adhesion"/>
    <property type="evidence" value="ECO:0007669"/>
    <property type="project" value="TreeGrafter"/>
</dbReference>
<comment type="subcellular location">
    <subcellularLocation>
        <location evidence="1">Membrane</location>
    </subcellularLocation>
</comment>
<keyword evidence="3" id="KW-0732">Signal</keyword>
<dbReference type="InterPro" id="IPR010335">
    <property type="entry name" value="Mesothelin"/>
</dbReference>
<evidence type="ECO:0000313" key="8">
    <source>
        <dbReference type="Proteomes" id="UP000472260"/>
    </source>
</evidence>
<dbReference type="Pfam" id="PF06060">
    <property type="entry name" value="Mesothelin"/>
    <property type="match status" value="1"/>
</dbReference>
<dbReference type="PANTHER" id="PTHR23412">
    <property type="entry name" value="STEREOCILIN RELATED"/>
    <property type="match status" value="1"/>
</dbReference>
<dbReference type="Proteomes" id="UP000472260">
    <property type="component" value="Unassembled WGS sequence"/>
</dbReference>
<evidence type="ECO:0008006" key="9">
    <source>
        <dbReference type="Google" id="ProtNLM"/>
    </source>
</evidence>
<keyword evidence="4" id="KW-0130">Cell adhesion</keyword>
<name>A0A671R7X5_9TELE</name>
<accession>A0A671R7X5</accession>